<dbReference type="Proteomes" id="UP000257109">
    <property type="component" value="Unassembled WGS sequence"/>
</dbReference>
<dbReference type="AlphaFoldDB" id="A0A371ELH9"/>
<dbReference type="SUPFAM" id="SSF56672">
    <property type="entry name" value="DNA/RNA polymerases"/>
    <property type="match status" value="1"/>
</dbReference>
<evidence type="ECO:0000259" key="1">
    <source>
        <dbReference type="Pfam" id="PF17919"/>
    </source>
</evidence>
<evidence type="ECO:0000313" key="3">
    <source>
        <dbReference type="Proteomes" id="UP000257109"/>
    </source>
</evidence>
<evidence type="ECO:0000313" key="2">
    <source>
        <dbReference type="EMBL" id="RDX66905.1"/>
    </source>
</evidence>
<feature type="non-terminal residue" evidence="2">
    <location>
        <position position="1"/>
    </location>
</feature>
<name>A0A371ELH9_MUCPR</name>
<dbReference type="EMBL" id="QJKJ01013215">
    <property type="protein sequence ID" value="RDX66905.1"/>
    <property type="molecule type" value="Genomic_DNA"/>
</dbReference>
<dbReference type="Gene3D" id="3.30.70.270">
    <property type="match status" value="1"/>
</dbReference>
<comment type="caution">
    <text evidence="2">The sequence shown here is derived from an EMBL/GenBank/DDBJ whole genome shotgun (WGS) entry which is preliminary data.</text>
</comment>
<dbReference type="InterPro" id="IPR041577">
    <property type="entry name" value="RT_RNaseH_2"/>
</dbReference>
<proteinExistence type="predicted"/>
<protein>
    <submittedName>
        <fullName evidence="2">Retrovirus-related Pol polyprotein from transposon 17.6</fullName>
    </submittedName>
</protein>
<gene>
    <name evidence="2" type="primary">pol</name>
    <name evidence="2" type="ORF">CR513_54279</name>
</gene>
<dbReference type="InterPro" id="IPR043128">
    <property type="entry name" value="Rev_trsase/Diguanyl_cyclase"/>
</dbReference>
<dbReference type="PANTHER" id="PTHR34072:SF57">
    <property type="entry name" value="RNA-DIRECTED DNA POLYMERASE"/>
    <property type="match status" value="1"/>
</dbReference>
<dbReference type="InterPro" id="IPR043502">
    <property type="entry name" value="DNA/RNA_pol_sf"/>
</dbReference>
<dbReference type="OrthoDB" id="1733993at2759"/>
<sequence>MISIFSDLLEGCMEVFMDDFMIYAESFDACLENLSRGLCWGTLYQAEGSKSTKLKSTSLLPYLTPHLCGMCAHSWDMRFIKNFSKIALPLSKLLEKEVDFVFDKACEDAFQELKTKLTSTPILQAPNWKYPFELMYDASNSALEAVLGQQVRVGKPSHVIAYASQTMDPTQMNYTTTEEKLVTIVFALDKFRSYLLSFKVIVFYDHLRQLLASQILVLYLLDRERHLIEASCTTVLAWNACNH</sequence>
<feature type="domain" description="Reverse transcriptase/retrotransposon-derived protein RNase H-like" evidence="1">
    <location>
        <begin position="103"/>
        <end position="201"/>
    </location>
</feature>
<reference evidence="2" key="1">
    <citation type="submission" date="2018-05" db="EMBL/GenBank/DDBJ databases">
        <title>Draft genome of Mucuna pruriens seed.</title>
        <authorList>
            <person name="Nnadi N.E."/>
            <person name="Vos R."/>
            <person name="Hasami M.H."/>
            <person name="Devisetty U.K."/>
            <person name="Aguiy J.C."/>
        </authorList>
    </citation>
    <scope>NUCLEOTIDE SEQUENCE [LARGE SCALE GENOMIC DNA]</scope>
    <source>
        <strain evidence="2">JCA_2017</strain>
    </source>
</reference>
<dbReference type="PANTHER" id="PTHR34072">
    <property type="entry name" value="ENZYMATIC POLYPROTEIN-RELATED"/>
    <property type="match status" value="1"/>
</dbReference>
<accession>A0A371ELH9</accession>
<organism evidence="2 3">
    <name type="scientific">Mucuna pruriens</name>
    <name type="common">Velvet bean</name>
    <name type="synonym">Dolichos pruriens</name>
    <dbReference type="NCBI Taxonomy" id="157652"/>
    <lineage>
        <taxon>Eukaryota</taxon>
        <taxon>Viridiplantae</taxon>
        <taxon>Streptophyta</taxon>
        <taxon>Embryophyta</taxon>
        <taxon>Tracheophyta</taxon>
        <taxon>Spermatophyta</taxon>
        <taxon>Magnoliopsida</taxon>
        <taxon>eudicotyledons</taxon>
        <taxon>Gunneridae</taxon>
        <taxon>Pentapetalae</taxon>
        <taxon>rosids</taxon>
        <taxon>fabids</taxon>
        <taxon>Fabales</taxon>
        <taxon>Fabaceae</taxon>
        <taxon>Papilionoideae</taxon>
        <taxon>50 kb inversion clade</taxon>
        <taxon>NPAAA clade</taxon>
        <taxon>indigoferoid/millettioid clade</taxon>
        <taxon>Phaseoleae</taxon>
        <taxon>Mucuna</taxon>
    </lineage>
</organism>
<dbReference type="Pfam" id="PF17919">
    <property type="entry name" value="RT_RNaseH_2"/>
    <property type="match status" value="1"/>
</dbReference>
<keyword evidence="3" id="KW-1185">Reference proteome</keyword>